<feature type="domain" description="F5/8 type C" evidence="2">
    <location>
        <begin position="880"/>
        <end position="1038"/>
    </location>
</feature>
<feature type="chain" id="PRO_5032285773" description="F5/8 type C domain-containing protein" evidence="1">
    <location>
        <begin position="24"/>
        <end position="1053"/>
    </location>
</feature>
<dbReference type="Gene3D" id="2.60.120.560">
    <property type="entry name" value="Exo-inulinase, domain 1"/>
    <property type="match status" value="1"/>
</dbReference>
<reference evidence="3 4" key="1">
    <citation type="submission" date="2020-08" db="EMBL/GenBank/DDBJ databases">
        <title>Sequencing the genomes of 1000 actinobacteria strains.</title>
        <authorList>
            <person name="Klenk H.-P."/>
        </authorList>
    </citation>
    <scope>NUCLEOTIDE SEQUENCE [LARGE SCALE GENOMIC DNA]</scope>
    <source>
        <strain evidence="3 4">DSM 17294</strain>
    </source>
</reference>
<dbReference type="PROSITE" id="PS50022">
    <property type="entry name" value="FA58C_3"/>
    <property type="match status" value="2"/>
</dbReference>
<dbReference type="PANTHER" id="PTHR45713:SF6">
    <property type="entry name" value="F5_8 TYPE C DOMAIN-CONTAINING PROTEIN"/>
    <property type="match status" value="1"/>
</dbReference>
<evidence type="ECO:0000256" key="1">
    <source>
        <dbReference type="SAM" id="SignalP"/>
    </source>
</evidence>
<accession>A0A841DWR1</accession>
<proteinExistence type="predicted"/>
<evidence type="ECO:0000259" key="2">
    <source>
        <dbReference type="PROSITE" id="PS50022"/>
    </source>
</evidence>
<dbReference type="AlphaFoldDB" id="A0A841DWR1"/>
<organism evidence="3 4">
    <name type="scientific">Kribbella solani</name>
    <dbReference type="NCBI Taxonomy" id="236067"/>
    <lineage>
        <taxon>Bacteria</taxon>
        <taxon>Bacillati</taxon>
        <taxon>Actinomycetota</taxon>
        <taxon>Actinomycetes</taxon>
        <taxon>Propionibacteriales</taxon>
        <taxon>Kribbellaceae</taxon>
        <taxon>Kribbella</taxon>
    </lineage>
</organism>
<dbReference type="PANTHER" id="PTHR45713">
    <property type="entry name" value="FTP DOMAIN-CONTAINING PROTEIN"/>
    <property type="match status" value="1"/>
</dbReference>
<dbReference type="Proteomes" id="UP000558997">
    <property type="component" value="Unassembled WGS sequence"/>
</dbReference>
<gene>
    <name evidence="3" type="ORF">HDA44_004606</name>
</gene>
<dbReference type="EMBL" id="JACHNF010000001">
    <property type="protein sequence ID" value="MBB5981265.1"/>
    <property type="molecule type" value="Genomic_DNA"/>
</dbReference>
<feature type="domain" description="F5/8 type C" evidence="2">
    <location>
        <begin position="735"/>
        <end position="865"/>
    </location>
</feature>
<name>A0A841DWR1_9ACTN</name>
<keyword evidence="1" id="KW-0732">Signal</keyword>
<dbReference type="InterPro" id="IPR053850">
    <property type="entry name" value="Glyco_hydro_123_N_2"/>
</dbReference>
<dbReference type="Pfam" id="PF22680">
    <property type="entry name" value="Glyco_hydro_123_N_2"/>
    <property type="match status" value="1"/>
</dbReference>
<comment type="caution">
    <text evidence="3">The sequence shown here is derived from an EMBL/GenBank/DDBJ whole genome shotgun (WGS) entry which is preliminary data.</text>
</comment>
<dbReference type="Pfam" id="PF13320">
    <property type="entry name" value="GH123_cat"/>
    <property type="match status" value="1"/>
</dbReference>
<dbReference type="InterPro" id="IPR000421">
    <property type="entry name" value="FA58C"/>
</dbReference>
<dbReference type="Gene3D" id="2.60.120.260">
    <property type="entry name" value="Galactose-binding domain-like"/>
    <property type="match status" value="2"/>
</dbReference>
<dbReference type="InterPro" id="IPR051941">
    <property type="entry name" value="BG_Antigen-Binding_Lectin"/>
</dbReference>
<dbReference type="RefSeq" id="WP_184837616.1">
    <property type="nucleotide sequence ID" value="NZ_JACHNF010000001.1"/>
</dbReference>
<dbReference type="InterPro" id="IPR025150">
    <property type="entry name" value="GH123_cat"/>
</dbReference>
<keyword evidence="4" id="KW-1185">Reference proteome</keyword>
<protein>
    <recommendedName>
        <fullName evidence="2">F5/8 type C domain-containing protein</fullName>
    </recommendedName>
</protein>
<dbReference type="SUPFAM" id="SSF49785">
    <property type="entry name" value="Galactose-binding domain-like"/>
    <property type="match status" value="2"/>
</dbReference>
<feature type="signal peptide" evidence="1">
    <location>
        <begin position="1"/>
        <end position="23"/>
    </location>
</feature>
<dbReference type="InterPro" id="IPR008979">
    <property type="entry name" value="Galactose-bd-like_sf"/>
</dbReference>
<dbReference type="Pfam" id="PF00754">
    <property type="entry name" value="F5_F8_type_C"/>
    <property type="match status" value="2"/>
</dbReference>
<evidence type="ECO:0000313" key="3">
    <source>
        <dbReference type="EMBL" id="MBB5981265.1"/>
    </source>
</evidence>
<sequence>MRKSAALLSGVLLAALLPLPANAEPPPIWTRDSSDRLFPYETRPAGASSTIDLYAARNETEAAQIAVRPTADVQNVSVATTPLTGPDGATLTDISVRREYLHPNVVDAYGGIETDGTGSKYYDALVENTPRTLAANVTQPYFYSVHVPTGAKPGVYTGSATVKSDAGNTTVPIRVTVYPATLPPTDQSNFKMDNWTTSAGWDYDGTIKAIPLQYGVKMYDVNWWRVIEAMAKNHARHRNNVVFADFQALLIPNTTIDAAGNYTFGWDTFDRFLKIYKDAGALQWIHTPHLLNGSTDSRGSEVETLQRAADGSTHMVTLPSGSPEATAYLNKVFPALKQHLDQLGLTNRFYMSANDETMKSVDTDAANWMYAIYRKYFPKPLLNEATYHIMNPPATVTADTPIVDLYENNVGYFQTRKQNGTELWMYNSGQPGGTYLNRLIKMYLNKTRLIPLLAWKAGATGYLHWGWNYWYDGTNTPIDTFDSAQTGDYFLIRPNKAAYDIYDSLRSEAQTDGIEDYELFTQLAATKPVLAKALANSLLMNSFTVDKSGVASDTVHRQVLDALAAGGNDQAYPYADDFSGGSQAWQSKGGNWSVSGGALTQTDTSRWDIVSGLKGRAYGDVSASVDLQIRGVNADGGDTNWAGIVIRNLNPTDFDSGYLIAQRNNGEVFVYRNGTALGKAQNPSYTAGQVTRLRVVARGTKLTVYAGPKQLLTVSDPNYTAGGIGLASGGVNVAFDNVRINPDVNPAEGSKVTTSSSYEQDGWGAQAAVDGQRTSDAASMGWTSDVGTTAQFDLDLGQVRSIGRVDLYPRTDGSNTGAGFPIDYKVEVSTNGSAWTTVANRTNQTRPSGVQTVPFATRDARYVRVTGTKLSQDPAGASRMQFAEVEATGGNLAAGRPVTASTSSEYPNEGWLRSNLTDGARQSRLWNSMGWTSESVPAGSPQSVRIDLGGPSLVNRIDLYGRTDGASTGQGFPIDYTVETSTDGTTWTPVASVTGAPQPGAGPVTYTFADRTARYVQVRGTQLRPDGEGGYRMQLAEVEVRQQPANLRRHRRH</sequence>
<evidence type="ECO:0000313" key="4">
    <source>
        <dbReference type="Proteomes" id="UP000558997"/>
    </source>
</evidence>